<dbReference type="Gene3D" id="3.40.50.1820">
    <property type="entry name" value="alpha/beta hydrolase"/>
    <property type="match status" value="1"/>
</dbReference>
<dbReference type="PANTHER" id="PTHR47668:SF1">
    <property type="entry name" value="DIENELACTONE HYDROLASE DOMAIN-CONTAINING PROTEIN-RELATED"/>
    <property type="match status" value="1"/>
</dbReference>
<evidence type="ECO:0000259" key="9">
    <source>
        <dbReference type="Pfam" id="PF01738"/>
    </source>
</evidence>
<dbReference type="GO" id="GO:0016757">
    <property type="term" value="F:glycosyltransferase activity"/>
    <property type="evidence" value="ECO:0007669"/>
    <property type="project" value="UniProtKB-KW"/>
</dbReference>
<keyword evidence="2" id="KW-0328">Glycosyltransferase</keyword>
<keyword evidence="12" id="KW-1185">Reference proteome</keyword>
<dbReference type="KEGG" id="trg:TRUGW13939_11386"/>
<dbReference type="InterPro" id="IPR002925">
    <property type="entry name" value="Dienelactn_hydro"/>
</dbReference>
<sequence>MSTSTACCSRTPIGTSESVPVHKIAGLDTYVAGNTSSKNGVIIVHDIFGFYPQTLKGADRLAEQLNAVALVPDYLEGVYADHSWIPPDTEEKKAAFGAFFVNTAAPPKVIPKVQATIAEAKTKFPSVEKWAILGVCWGGKLAALTSTEGTEFAVSGQVHPGLLDPNDAKAITTPHIVLASKDEDAAIMAEYKTALEGRAGLDSYVDTYPNMHHGWMGARANLEDAENKKEFERGYKEIGDFFAKYLDVYSWTDTAMSKDSHFARPVSRQRKRVRFILLCIVGAGLFLFLYNYNQRAQLISSIQSHVDSATTGGNTGGNPGGGTAADIIANLGASKGANTDASTGATTGGSNVAAAPHACHEDPSIVNNYNLKFGAKYTRRSIQVTTLHGRNTPLSTPLDVNLFETEPGTPDASCPPPIMVQVPASPPPVDASHIDFAISTTMERLLDSMDAFSAWAGDTNARFMVFIEVGANKRQAERKAKYLGLNVELFESDLDYENRYSLLVKLLAENARPQTKWGCIMDDDTFFLSMPRLANMLSRYDETQPHYIGSLTECDVQLSSFGIFAYGGAGMFLSRPLLDELGKVWDECDAGTDHGDGKIAHCVYQFTRTKIEIAEELHQLDLRGDASGWFEAARTVPVSLHHWKSWFNADMVKLTAVSEVCGVECVLRQWKFADGWILTNGYSVIHHGASVSDDEGAFAMEFTWEDINGSNEESYVRALGPLRPKEHDKVSFQLEDVLIEGGSIRQIYILRDEKEGDHLLELVWHLSS</sequence>
<dbReference type="SUPFAM" id="SSF53474">
    <property type="entry name" value="alpha/beta-Hydrolases"/>
    <property type="match status" value="1"/>
</dbReference>
<keyword evidence="6 8" id="KW-1133">Transmembrane helix</keyword>
<evidence type="ECO:0000256" key="3">
    <source>
        <dbReference type="ARBA" id="ARBA00022679"/>
    </source>
</evidence>
<accession>A0A7H8RHZ5</accession>
<dbReference type="EMBL" id="CP055903">
    <property type="protein sequence ID" value="QKX64213.1"/>
    <property type="molecule type" value="Genomic_DNA"/>
</dbReference>
<organism evidence="11 12">
    <name type="scientific">Talaromyces rugulosus</name>
    <name type="common">Penicillium rugulosum</name>
    <dbReference type="NCBI Taxonomy" id="121627"/>
    <lineage>
        <taxon>Eukaryota</taxon>
        <taxon>Fungi</taxon>
        <taxon>Dikarya</taxon>
        <taxon>Ascomycota</taxon>
        <taxon>Pezizomycotina</taxon>
        <taxon>Eurotiomycetes</taxon>
        <taxon>Eurotiomycetidae</taxon>
        <taxon>Eurotiales</taxon>
        <taxon>Trichocomaceae</taxon>
        <taxon>Talaromyces</taxon>
        <taxon>Talaromyces sect. Islandici</taxon>
    </lineage>
</organism>
<dbReference type="Pfam" id="PF02434">
    <property type="entry name" value="Fringe"/>
    <property type="match status" value="1"/>
</dbReference>
<evidence type="ECO:0000256" key="6">
    <source>
        <dbReference type="ARBA" id="ARBA00022989"/>
    </source>
</evidence>
<name>A0A7H8RHZ5_TALRU</name>
<dbReference type="Gene3D" id="3.90.550.50">
    <property type="match status" value="1"/>
</dbReference>
<evidence type="ECO:0000313" key="11">
    <source>
        <dbReference type="EMBL" id="QKX64213.1"/>
    </source>
</evidence>
<dbReference type="InterPro" id="IPR003378">
    <property type="entry name" value="Fringe-like_glycosylTrfase"/>
</dbReference>
<feature type="domain" description="Fringe-like glycosyltransferase" evidence="10">
    <location>
        <begin position="511"/>
        <end position="620"/>
    </location>
</feature>
<keyword evidence="3" id="KW-0808">Transferase</keyword>
<comment type="subcellular location">
    <subcellularLocation>
        <location evidence="1">Membrane</location>
        <topology evidence="1">Single-pass type II membrane protein</topology>
    </subcellularLocation>
</comment>
<evidence type="ECO:0000256" key="5">
    <source>
        <dbReference type="ARBA" id="ARBA00022968"/>
    </source>
</evidence>
<evidence type="ECO:0000256" key="1">
    <source>
        <dbReference type="ARBA" id="ARBA00004606"/>
    </source>
</evidence>
<evidence type="ECO:0000256" key="7">
    <source>
        <dbReference type="ARBA" id="ARBA00023136"/>
    </source>
</evidence>
<evidence type="ECO:0000256" key="8">
    <source>
        <dbReference type="SAM" id="Phobius"/>
    </source>
</evidence>
<dbReference type="Pfam" id="PF01738">
    <property type="entry name" value="DLH"/>
    <property type="match status" value="1"/>
</dbReference>
<dbReference type="GeneID" id="55998864"/>
<feature type="transmembrane region" description="Helical" evidence="8">
    <location>
        <begin position="273"/>
        <end position="292"/>
    </location>
</feature>
<dbReference type="GO" id="GO:0016020">
    <property type="term" value="C:membrane"/>
    <property type="evidence" value="ECO:0007669"/>
    <property type="project" value="UniProtKB-SubCell"/>
</dbReference>
<dbReference type="Proteomes" id="UP000509510">
    <property type="component" value="Chromosome VI"/>
</dbReference>
<keyword evidence="4 8" id="KW-0812">Transmembrane</keyword>
<dbReference type="OrthoDB" id="414175at2759"/>
<reference evidence="12" key="1">
    <citation type="submission" date="2020-06" db="EMBL/GenBank/DDBJ databases">
        <title>A chromosome-scale genome assembly of Talaromyces rugulosus W13939.</title>
        <authorList>
            <person name="Wang B."/>
            <person name="Guo L."/>
            <person name="Ye K."/>
            <person name="Wang L."/>
        </authorList>
    </citation>
    <scope>NUCLEOTIDE SEQUENCE [LARGE SCALE GENOMIC DNA]</scope>
    <source>
        <strain evidence="12">W13939</strain>
    </source>
</reference>
<keyword evidence="7 8" id="KW-0472">Membrane</keyword>
<dbReference type="InterPro" id="IPR029058">
    <property type="entry name" value="AB_hydrolase_fold"/>
</dbReference>
<protein>
    <submittedName>
        <fullName evidence="11">Uncharacterized protein</fullName>
    </submittedName>
</protein>
<dbReference type="GO" id="GO:0016787">
    <property type="term" value="F:hydrolase activity"/>
    <property type="evidence" value="ECO:0007669"/>
    <property type="project" value="InterPro"/>
</dbReference>
<evidence type="ECO:0000256" key="2">
    <source>
        <dbReference type="ARBA" id="ARBA00022676"/>
    </source>
</evidence>
<dbReference type="AlphaFoldDB" id="A0A7H8RHZ5"/>
<dbReference type="RefSeq" id="XP_035350387.1">
    <property type="nucleotide sequence ID" value="XM_035494494.1"/>
</dbReference>
<dbReference type="PANTHER" id="PTHR47668">
    <property type="entry name" value="DIENELACTONE HYDROLASE FAMILY PROTEIN (AFU_ORTHOLOGUE AFUA_6G01940)"/>
    <property type="match status" value="1"/>
</dbReference>
<gene>
    <name evidence="11" type="ORF">TRUGW13939_11386</name>
</gene>
<evidence type="ECO:0000313" key="12">
    <source>
        <dbReference type="Proteomes" id="UP000509510"/>
    </source>
</evidence>
<evidence type="ECO:0000256" key="4">
    <source>
        <dbReference type="ARBA" id="ARBA00022692"/>
    </source>
</evidence>
<feature type="domain" description="Dienelactone hydrolase" evidence="9">
    <location>
        <begin position="27"/>
        <end position="246"/>
    </location>
</feature>
<evidence type="ECO:0000259" key="10">
    <source>
        <dbReference type="Pfam" id="PF02434"/>
    </source>
</evidence>
<keyword evidence="5" id="KW-0735">Signal-anchor</keyword>
<proteinExistence type="predicted"/>